<dbReference type="RefSeq" id="WP_053757435.1">
    <property type="nucleotide sequence ID" value="NZ_CBDRHE010000011.1"/>
</dbReference>
<accession>A0A2Z4JFC6</accession>
<sequence>MDLQFIGIDPNTGDGESPTVWIDQEKGELVFQGWKPGPELEAACSAFEAPGHAAGIPDHEAVIRIPARMVPMIREACDVLERPDVP</sequence>
<protein>
    <submittedName>
        <fullName evidence="1">Uncharacterized protein</fullName>
    </submittedName>
</protein>
<dbReference type="AlphaFoldDB" id="A0A2Z4JFC6"/>
<proteinExistence type="predicted"/>
<dbReference type="GeneID" id="32595208"/>
<organism evidence="1 2">
    <name type="scientific">Streptomyces cadmiisoli</name>
    <dbReference type="NCBI Taxonomy" id="2184053"/>
    <lineage>
        <taxon>Bacteria</taxon>
        <taxon>Bacillati</taxon>
        <taxon>Actinomycetota</taxon>
        <taxon>Actinomycetes</taxon>
        <taxon>Kitasatosporales</taxon>
        <taxon>Streptomycetaceae</taxon>
        <taxon>Streptomyces</taxon>
        <taxon>Streptomyces aurantiacus group</taxon>
    </lineage>
</organism>
<dbReference type="Proteomes" id="UP000249616">
    <property type="component" value="Plasmid unnamed1"/>
</dbReference>
<keyword evidence="1" id="KW-0614">Plasmid</keyword>
<dbReference type="EMBL" id="CP030074">
    <property type="protein sequence ID" value="AWW43403.1"/>
    <property type="molecule type" value="Genomic_DNA"/>
</dbReference>
<keyword evidence="2" id="KW-1185">Reference proteome</keyword>
<dbReference type="KEGG" id="scad:DN051_43350"/>
<reference evidence="2" key="1">
    <citation type="submission" date="2018-06" db="EMBL/GenBank/DDBJ databases">
        <authorList>
            <person name="Li K."/>
        </authorList>
    </citation>
    <scope>NUCLEOTIDE SEQUENCE [LARGE SCALE GENOMIC DNA]</scope>
    <source>
        <strain evidence="2">ZFG47</strain>
        <plasmid evidence="2">unnamed1</plasmid>
    </source>
</reference>
<geneLocation type="plasmid" evidence="1 2">
    <name>unnamed1</name>
</geneLocation>
<evidence type="ECO:0000313" key="1">
    <source>
        <dbReference type="EMBL" id="AWW43403.1"/>
    </source>
</evidence>
<evidence type="ECO:0000313" key="2">
    <source>
        <dbReference type="Proteomes" id="UP000249616"/>
    </source>
</evidence>
<name>A0A2Z4JFC6_9ACTN</name>
<gene>
    <name evidence="1" type="ORF">DN051_43350</name>
</gene>